<dbReference type="RefSeq" id="WP_173313157.1">
    <property type="nucleotide sequence ID" value="NZ_BAAAUE010000007.1"/>
</dbReference>
<dbReference type="AlphaFoldDB" id="A0A7J0C3T4"/>
<protein>
    <submittedName>
        <fullName evidence="2">Uncharacterized protein</fullName>
    </submittedName>
</protein>
<sequence>MSLPQSAATAGVPTAPGRPAQARVVANLVVDFGNHRDYENHPARARYLCDRCGYRSDIVTGPAAVAAFTATARDTHRSVCPALQENHQ</sequence>
<evidence type="ECO:0000313" key="5">
    <source>
        <dbReference type="Proteomes" id="UP000530403"/>
    </source>
</evidence>
<comment type="caution">
    <text evidence="2">The sequence shown here is derived from an EMBL/GenBank/DDBJ whole genome shotgun (WGS) entry which is preliminary data.</text>
</comment>
<name>A0A7J0C3T4_9ACTN</name>
<evidence type="ECO:0000256" key="1">
    <source>
        <dbReference type="SAM" id="MobiDB-lite"/>
    </source>
</evidence>
<gene>
    <name evidence="3" type="ORF">HEB29_001736</name>
    <name evidence="2" type="ORF">Sfulv_18390</name>
</gene>
<dbReference type="EMBL" id="JACCCF010000001">
    <property type="protein sequence ID" value="NYE40725.1"/>
    <property type="molecule type" value="Genomic_DNA"/>
</dbReference>
<organism evidence="2 4">
    <name type="scientific">Streptomyces fulvorobeus</name>
    <dbReference type="NCBI Taxonomy" id="284028"/>
    <lineage>
        <taxon>Bacteria</taxon>
        <taxon>Bacillati</taxon>
        <taxon>Actinomycetota</taxon>
        <taxon>Actinomycetes</taxon>
        <taxon>Kitasatosporales</taxon>
        <taxon>Streptomycetaceae</taxon>
        <taxon>Streptomyces</taxon>
    </lineage>
</organism>
<proteinExistence type="predicted"/>
<dbReference type="Proteomes" id="UP000498980">
    <property type="component" value="Unassembled WGS sequence"/>
</dbReference>
<reference evidence="3 5" key="2">
    <citation type="submission" date="2020-07" db="EMBL/GenBank/DDBJ databases">
        <title>Sequencing the genomes of 1000 actinobacteria strains.</title>
        <authorList>
            <person name="Klenk H.-P."/>
        </authorList>
    </citation>
    <scope>NUCLEOTIDE SEQUENCE [LARGE SCALE GENOMIC DNA]</scope>
    <source>
        <strain evidence="3 5">DSM 41455</strain>
    </source>
</reference>
<evidence type="ECO:0000313" key="2">
    <source>
        <dbReference type="EMBL" id="GFM97028.1"/>
    </source>
</evidence>
<evidence type="ECO:0000313" key="3">
    <source>
        <dbReference type="EMBL" id="NYE40725.1"/>
    </source>
</evidence>
<reference evidence="2 4" key="1">
    <citation type="submission" date="2020-05" db="EMBL/GenBank/DDBJ databases">
        <title>Whole genome shotgun sequence of Streptomyces fulvorobeus NBRC 15897.</title>
        <authorList>
            <person name="Komaki H."/>
            <person name="Tamura T."/>
        </authorList>
    </citation>
    <scope>NUCLEOTIDE SEQUENCE [LARGE SCALE GENOMIC DNA]</scope>
    <source>
        <strain evidence="2 4">NBRC 15897</strain>
    </source>
</reference>
<keyword evidence="4" id="KW-1185">Reference proteome</keyword>
<feature type="region of interest" description="Disordered" evidence="1">
    <location>
        <begin position="1"/>
        <end position="20"/>
    </location>
</feature>
<accession>A0A7J0C3T4</accession>
<dbReference type="EMBL" id="BLWC01000001">
    <property type="protein sequence ID" value="GFM97028.1"/>
    <property type="molecule type" value="Genomic_DNA"/>
</dbReference>
<dbReference type="Proteomes" id="UP000530403">
    <property type="component" value="Unassembled WGS sequence"/>
</dbReference>
<evidence type="ECO:0000313" key="4">
    <source>
        <dbReference type="Proteomes" id="UP000498980"/>
    </source>
</evidence>